<gene>
    <name evidence="4" type="ORF">EAH81_04445</name>
</gene>
<dbReference type="PANTHER" id="PTHR38107">
    <property type="match status" value="1"/>
</dbReference>
<protein>
    <recommendedName>
        <fullName evidence="3">Lysozyme</fullName>
        <ecNumber evidence="3">3.2.1.17</ecNumber>
    </recommendedName>
</protein>
<sequence length="200" mass="21870">MKIDFSKMLHSSTITFDPIKNQFDYNKTFQPTMKLNADGAIAIAQYESLSLTVYDKDSNTGQNTTIGFGHLLHYGAIKVGDIQSITMDQAVSYLAKDIVVAQNTLNQKIENSGLTGQFNRSQYLALVDMTFNGGNVVDNILSAMKSGGVKSANSAFTNSYLNETNGGLKDRRYFEAQAFINGRSLTPEQANAELVSLGLK</sequence>
<dbReference type="EC" id="3.2.1.17" evidence="3"/>
<evidence type="ECO:0000313" key="5">
    <source>
        <dbReference type="Proteomes" id="UP000319700"/>
    </source>
</evidence>
<organism evidence="4 5">
    <name type="scientific">Flavobacterium pectinovorum</name>
    <dbReference type="NCBI Taxonomy" id="29533"/>
    <lineage>
        <taxon>Bacteria</taxon>
        <taxon>Pseudomonadati</taxon>
        <taxon>Bacteroidota</taxon>
        <taxon>Flavobacteriia</taxon>
        <taxon>Flavobacteriales</taxon>
        <taxon>Flavobacteriaceae</taxon>
        <taxon>Flavobacterium</taxon>
    </lineage>
</organism>
<dbReference type="Gene3D" id="1.10.530.40">
    <property type="match status" value="1"/>
</dbReference>
<evidence type="ECO:0000256" key="1">
    <source>
        <dbReference type="ARBA" id="ARBA00022529"/>
    </source>
</evidence>
<dbReference type="Pfam" id="PF00959">
    <property type="entry name" value="Phage_lysozyme"/>
    <property type="match status" value="1"/>
</dbReference>
<dbReference type="SUPFAM" id="SSF53955">
    <property type="entry name" value="Lysozyme-like"/>
    <property type="match status" value="1"/>
</dbReference>
<evidence type="ECO:0000313" key="4">
    <source>
        <dbReference type="EMBL" id="TPG43807.1"/>
    </source>
</evidence>
<dbReference type="InterPro" id="IPR023347">
    <property type="entry name" value="Lysozyme_dom_sf"/>
</dbReference>
<dbReference type="InterPro" id="IPR002196">
    <property type="entry name" value="Glyco_hydro_24"/>
</dbReference>
<keyword evidence="2 3" id="KW-0081">Bacteriolytic enzyme</keyword>
<dbReference type="PANTHER" id="PTHR38107:SF3">
    <property type="entry name" value="LYSOZYME RRRD-RELATED"/>
    <property type="match status" value="1"/>
</dbReference>
<comment type="catalytic activity">
    <reaction evidence="3">
        <text>Hydrolysis of (1-&gt;4)-beta-linkages between N-acetylmuramic acid and N-acetyl-D-glucosamine residues in a peptidoglycan and between N-acetyl-D-glucosamine residues in chitodextrins.</text>
        <dbReference type="EC" id="3.2.1.17"/>
    </reaction>
</comment>
<evidence type="ECO:0000256" key="3">
    <source>
        <dbReference type="RuleBase" id="RU003788"/>
    </source>
</evidence>
<keyword evidence="1 3" id="KW-0929">Antimicrobial</keyword>
<comment type="similarity">
    <text evidence="3">Belongs to the glycosyl hydrolase 24 family.</text>
</comment>
<dbReference type="GO" id="GO:0016998">
    <property type="term" value="P:cell wall macromolecule catabolic process"/>
    <property type="evidence" value="ECO:0007669"/>
    <property type="project" value="InterPro"/>
</dbReference>
<dbReference type="EMBL" id="RCZH01000003">
    <property type="protein sequence ID" value="TPG43807.1"/>
    <property type="molecule type" value="Genomic_DNA"/>
</dbReference>
<evidence type="ECO:0000256" key="2">
    <source>
        <dbReference type="ARBA" id="ARBA00022638"/>
    </source>
</evidence>
<dbReference type="GO" id="GO:0009253">
    <property type="term" value="P:peptidoglycan catabolic process"/>
    <property type="evidence" value="ECO:0007669"/>
    <property type="project" value="InterPro"/>
</dbReference>
<keyword evidence="3" id="KW-0378">Hydrolase</keyword>
<reference evidence="4 5" key="1">
    <citation type="journal article" date="2019" name="Environ. Microbiol.">
        <title>Species interactions and distinct microbial communities in high Arctic permafrost affected cryosols are associated with the CH4 and CO2 gas fluxes.</title>
        <authorList>
            <person name="Altshuler I."/>
            <person name="Hamel J."/>
            <person name="Turney S."/>
            <person name="Magnuson E."/>
            <person name="Levesque R."/>
            <person name="Greer C."/>
            <person name="Whyte L.G."/>
        </authorList>
    </citation>
    <scope>NUCLEOTIDE SEQUENCE [LARGE SCALE GENOMIC DNA]</scope>
    <source>
        <strain evidence="4 5">42</strain>
    </source>
</reference>
<dbReference type="GO" id="GO:0003796">
    <property type="term" value="F:lysozyme activity"/>
    <property type="evidence" value="ECO:0007669"/>
    <property type="project" value="UniProtKB-EC"/>
</dbReference>
<dbReference type="GO" id="GO:0031640">
    <property type="term" value="P:killing of cells of another organism"/>
    <property type="evidence" value="ECO:0007669"/>
    <property type="project" value="UniProtKB-KW"/>
</dbReference>
<keyword evidence="5" id="KW-1185">Reference proteome</keyword>
<name>A0A502F1U8_9FLAO</name>
<dbReference type="Proteomes" id="UP000319700">
    <property type="component" value="Unassembled WGS sequence"/>
</dbReference>
<comment type="caution">
    <text evidence="4">The sequence shown here is derived from an EMBL/GenBank/DDBJ whole genome shotgun (WGS) entry which is preliminary data.</text>
</comment>
<dbReference type="InterPro" id="IPR051018">
    <property type="entry name" value="Bacteriophage_GH24"/>
</dbReference>
<keyword evidence="3" id="KW-0326">Glycosidase</keyword>
<proteinExistence type="inferred from homology"/>
<dbReference type="GO" id="GO:0042742">
    <property type="term" value="P:defense response to bacterium"/>
    <property type="evidence" value="ECO:0007669"/>
    <property type="project" value="UniProtKB-KW"/>
</dbReference>
<accession>A0A502F1U8</accession>
<dbReference type="InterPro" id="IPR023346">
    <property type="entry name" value="Lysozyme-like_dom_sf"/>
</dbReference>
<dbReference type="AlphaFoldDB" id="A0A502F1U8"/>